<name>A0A6F9DEI5_9ASCI</name>
<dbReference type="AlphaFoldDB" id="A0A6F9DEI5"/>
<comment type="similarity">
    <text evidence="1">Belongs to the GPATCH11 family.</text>
</comment>
<evidence type="ECO:0000259" key="5">
    <source>
        <dbReference type="PROSITE" id="PS50174"/>
    </source>
</evidence>
<sequence length="260" mass="30183">MAEDEEDDYMSNIFVEEPNPHKSLLCKPQKVARKHELENKRKDLNAKSRVQPRHIVEQESRTKGLATAITEDNPGFKLLAKMGYKIGEGLGAKGEGRTEPVPVDVKSGRTGLGRDSAVKEAQARRQKMQVVVKEKRAKLEKIQHKQFRERMRDRFNYKQVEHDLYKSQKVCLHLDESSDIERPKCDFYWPSIVTEDEQNEDSEDDDDDEEISPDDKLILLTEYLRTEYFYCIWCGHRFSDKNELSQECPGNTAACHDDDC</sequence>
<feature type="compositionally biased region" description="Basic and acidic residues" evidence="4">
    <location>
        <begin position="37"/>
        <end position="46"/>
    </location>
</feature>
<dbReference type="PANTHER" id="PTHR21032:SF0">
    <property type="entry name" value="G PATCH DOMAIN-CONTAINING PROTEIN 11"/>
    <property type="match status" value="1"/>
</dbReference>
<dbReference type="InterPro" id="IPR000467">
    <property type="entry name" value="G_patch_dom"/>
</dbReference>
<dbReference type="Pfam" id="PF13821">
    <property type="entry name" value="DUF4187"/>
    <property type="match status" value="1"/>
</dbReference>
<dbReference type="EMBL" id="LR785544">
    <property type="protein sequence ID" value="CAB3250459.1"/>
    <property type="molecule type" value="mRNA"/>
</dbReference>
<accession>A0A6F9DEI5</accession>
<evidence type="ECO:0000256" key="1">
    <source>
        <dbReference type="ARBA" id="ARBA00007140"/>
    </source>
</evidence>
<evidence type="ECO:0000256" key="3">
    <source>
        <dbReference type="ARBA" id="ARBA00030688"/>
    </source>
</evidence>
<dbReference type="InterPro" id="IPR025239">
    <property type="entry name" value="DUF4187"/>
</dbReference>
<reference evidence="6" key="1">
    <citation type="submission" date="2020-04" db="EMBL/GenBank/DDBJ databases">
        <authorList>
            <person name="Neveu A P."/>
        </authorList>
    </citation>
    <scope>NUCLEOTIDE SEQUENCE</scope>
    <source>
        <tissue evidence="6">Whole embryo</tissue>
    </source>
</reference>
<dbReference type="SMART" id="SM00443">
    <property type="entry name" value="G_patch"/>
    <property type="match status" value="1"/>
</dbReference>
<proteinExistence type="evidence at transcript level"/>
<evidence type="ECO:0000256" key="4">
    <source>
        <dbReference type="SAM" id="MobiDB-lite"/>
    </source>
</evidence>
<dbReference type="Pfam" id="PF01585">
    <property type="entry name" value="G-patch"/>
    <property type="match status" value="1"/>
</dbReference>
<dbReference type="GO" id="GO:0000776">
    <property type="term" value="C:kinetochore"/>
    <property type="evidence" value="ECO:0007669"/>
    <property type="project" value="TreeGrafter"/>
</dbReference>
<gene>
    <name evidence="6" type="primary">Gpatch11</name>
</gene>
<dbReference type="GO" id="GO:0003676">
    <property type="term" value="F:nucleic acid binding"/>
    <property type="evidence" value="ECO:0007669"/>
    <property type="project" value="InterPro"/>
</dbReference>
<protein>
    <recommendedName>
        <fullName evidence="2">G patch domain-containing protein 11</fullName>
    </recommendedName>
    <alternativeName>
        <fullName evidence="3">Coiled-coil domain-containing protein 75</fullName>
    </alternativeName>
</protein>
<dbReference type="PROSITE" id="PS50174">
    <property type="entry name" value="G_PATCH"/>
    <property type="match status" value="1"/>
</dbReference>
<evidence type="ECO:0000256" key="2">
    <source>
        <dbReference type="ARBA" id="ARBA00021978"/>
    </source>
</evidence>
<evidence type="ECO:0000313" key="6">
    <source>
        <dbReference type="EMBL" id="CAB3250459.1"/>
    </source>
</evidence>
<feature type="region of interest" description="Disordered" evidence="4">
    <location>
        <begin position="89"/>
        <end position="129"/>
    </location>
</feature>
<dbReference type="SMART" id="SM01173">
    <property type="entry name" value="DUF4187"/>
    <property type="match status" value="1"/>
</dbReference>
<dbReference type="InterPro" id="IPR039249">
    <property type="entry name" value="GPATCH11"/>
</dbReference>
<dbReference type="PANTHER" id="PTHR21032">
    <property type="entry name" value="G PATCH DOMAIN-CONTAINING PROTEIN 11"/>
    <property type="match status" value="1"/>
</dbReference>
<feature type="domain" description="G-patch" evidence="5">
    <location>
        <begin position="71"/>
        <end position="117"/>
    </location>
</feature>
<feature type="region of interest" description="Disordered" evidence="4">
    <location>
        <begin position="37"/>
        <end position="61"/>
    </location>
</feature>
<organism evidence="6">
    <name type="scientific">Phallusia mammillata</name>
    <dbReference type="NCBI Taxonomy" id="59560"/>
    <lineage>
        <taxon>Eukaryota</taxon>
        <taxon>Metazoa</taxon>
        <taxon>Chordata</taxon>
        <taxon>Tunicata</taxon>
        <taxon>Ascidiacea</taxon>
        <taxon>Phlebobranchia</taxon>
        <taxon>Ascidiidae</taxon>
        <taxon>Phallusia</taxon>
    </lineage>
</organism>